<dbReference type="AlphaFoldDB" id="A0A2M8KJ63"/>
<protein>
    <recommendedName>
        <fullName evidence="1">DDH domain-containing protein</fullName>
    </recommendedName>
</protein>
<dbReference type="Pfam" id="PF01368">
    <property type="entry name" value="DHH"/>
    <property type="match status" value="1"/>
</dbReference>
<dbReference type="Proteomes" id="UP000231086">
    <property type="component" value="Unassembled WGS sequence"/>
</dbReference>
<dbReference type="Gene3D" id="3.90.1640.10">
    <property type="entry name" value="inorganic pyrophosphatase (n-terminal core)"/>
    <property type="match status" value="1"/>
</dbReference>
<name>A0A2M8KJ63_9BACT</name>
<organism evidence="2 3">
    <name type="scientific">Candidatus Portnoybacteria bacterium CG10_big_fil_rev_8_21_14_0_10_44_7</name>
    <dbReference type="NCBI Taxonomy" id="1974816"/>
    <lineage>
        <taxon>Bacteria</taxon>
        <taxon>Candidatus Portnoyibacteriota</taxon>
    </lineage>
</organism>
<dbReference type="InterPro" id="IPR001667">
    <property type="entry name" value="DDH_dom"/>
</dbReference>
<evidence type="ECO:0000313" key="3">
    <source>
        <dbReference type="Proteomes" id="UP000231086"/>
    </source>
</evidence>
<reference evidence="3" key="1">
    <citation type="submission" date="2017-09" db="EMBL/GenBank/DDBJ databases">
        <title>Depth-based differentiation of microbial function through sediment-hosted aquifers and enrichment of novel symbionts in the deep terrestrial subsurface.</title>
        <authorList>
            <person name="Probst A.J."/>
            <person name="Ladd B."/>
            <person name="Jarett J.K."/>
            <person name="Geller-Mcgrath D.E."/>
            <person name="Sieber C.M.K."/>
            <person name="Emerson J.B."/>
            <person name="Anantharaman K."/>
            <person name="Thomas B.C."/>
            <person name="Malmstrom R."/>
            <person name="Stieglmeier M."/>
            <person name="Klingl A."/>
            <person name="Woyke T."/>
            <person name="Ryan C.M."/>
            <person name="Banfield J.F."/>
        </authorList>
    </citation>
    <scope>NUCLEOTIDE SEQUENCE [LARGE SCALE GENOMIC DNA]</scope>
</reference>
<dbReference type="EMBL" id="PFEA01000017">
    <property type="protein sequence ID" value="PJE59959.1"/>
    <property type="molecule type" value="Genomic_DNA"/>
</dbReference>
<dbReference type="Gene3D" id="3.10.310.30">
    <property type="match status" value="1"/>
</dbReference>
<gene>
    <name evidence="2" type="ORF">COU85_00815</name>
</gene>
<comment type="caution">
    <text evidence="2">The sequence shown here is derived from an EMBL/GenBank/DDBJ whole genome shotgun (WGS) entry which is preliminary data.</text>
</comment>
<feature type="domain" description="DDH" evidence="1">
    <location>
        <begin position="35"/>
        <end position="181"/>
    </location>
</feature>
<proteinExistence type="predicted"/>
<sequence length="346" mass="38670">MEQTKTKVEAMFRQNFRQMFRQILDVCLKKKSFALACHDNVDGDGLGSALALHIFLKNQGKESLIFAGDRSYREFKFLPQVTEVEEAFGSCRRCDFVPEVAVGLDYGNFERLTFPPQLKDKIRSGQIPLITFDHHLKNKQIGDMMVIDQQASCTCEILFDFFETNDIPLNKDMALCLLTGIVTDTNSFKNPATTTKALAIAGQLLGKGLLLKKINQELAKKNQAEVSSSLALALNNLQINQDFNFAYLCVSRQEIAKHKIKRESLDGLSTILATIPDIDFSVTLIEWEPGLTRCSLRSEGKTDVSVLAGLFGGGGHILASGFEHQDTPQKTYVRLIKELQKLVKKS</sequence>
<dbReference type="PANTHER" id="PTHR47618">
    <property type="entry name" value="BIFUNCTIONAL OLIGORIBONUCLEASE AND PAP PHOSPHATASE NRNA"/>
    <property type="match status" value="1"/>
</dbReference>
<dbReference type="SUPFAM" id="SSF64182">
    <property type="entry name" value="DHH phosphoesterases"/>
    <property type="match status" value="1"/>
</dbReference>
<evidence type="ECO:0000313" key="2">
    <source>
        <dbReference type="EMBL" id="PJE59959.1"/>
    </source>
</evidence>
<evidence type="ECO:0000259" key="1">
    <source>
        <dbReference type="Pfam" id="PF01368"/>
    </source>
</evidence>
<dbReference type="InterPro" id="IPR051319">
    <property type="entry name" value="Oligoribo/pAp-PDE_c-di-AMP_PDE"/>
</dbReference>
<dbReference type="PANTHER" id="PTHR47618:SF1">
    <property type="entry name" value="BIFUNCTIONAL OLIGORIBONUCLEASE AND PAP PHOSPHATASE NRNA"/>
    <property type="match status" value="1"/>
</dbReference>
<accession>A0A2M8KJ63</accession>
<dbReference type="InterPro" id="IPR038763">
    <property type="entry name" value="DHH_sf"/>
</dbReference>